<dbReference type="PROSITE" id="PS51257">
    <property type="entry name" value="PROKAR_LIPOPROTEIN"/>
    <property type="match status" value="1"/>
</dbReference>
<organism evidence="5 6">
    <name type="scientific">Levilinea saccharolytica</name>
    <dbReference type="NCBI Taxonomy" id="229921"/>
    <lineage>
        <taxon>Bacteria</taxon>
        <taxon>Bacillati</taxon>
        <taxon>Chloroflexota</taxon>
        <taxon>Anaerolineae</taxon>
        <taxon>Anaerolineales</taxon>
        <taxon>Anaerolineaceae</taxon>
        <taxon>Levilinea</taxon>
    </lineage>
</organism>
<dbReference type="SUPFAM" id="SSF141066">
    <property type="entry name" value="ICP-like"/>
    <property type="match status" value="1"/>
</dbReference>
<keyword evidence="3" id="KW-0732">Signal</keyword>
<dbReference type="PANTHER" id="PTHR36530">
    <property type="entry name" value="INHIBITOR OF CYSTEINE PEPTIDASE"/>
    <property type="match status" value="1"/>
</dbReference>
<evidence type="ECO:0000313" key="6">
    <source>
        <dbReference type="Proteomes" id="UP000050501"/>
    </source>
</evidence>
<evidence type="ECO:0000259" key="4">
    <source>
        <dbReference type="Pfam" id="PF09394"/>
    </source>
</evidence>
<dbReference type="AlphaFoldDB" id="A0A0P6X4H9"/>
<dbReference type="Pfam" id="PF09394">
    <property type="entry name" value="Inhibitor_I42"/>
    <property type="match status" value="1"/>
</dbReference>
<dbReference type="PANTHER" id="PTHR36530:SF1">
    <property type="entry name" value="AMOEBIASIN-1"/>
    <property type="match status" value="1"/>
</dbReference>
<accession>A0A0P6X4H9</accession>
<evidence type="ECO:0000256" key="2">
    <source>
        <dbReference type="ARBA" id="ARBA00022704"/>
    </source>
</evidence>
<gene>
    <name evidence="5" type="ORF">ADN01_15590</name>
</gene>
<name>A0A0P6X4H9_9CHLR</name>
<dbReference type="InterPro" id="IPR036331">
    <property type="entry name" value="Chagasin-like_sf"/>
</dbReference>
<dbReference type="GO" id="GO:0004869">
    <property type="term" value="F:cysteine-type endopeptidase inhibitor activity"/>
    <property type="evidence" value="ECO:0007669"/>
    <property type="project" value="UniProtKB-KW"/>
</dbReference>
<dbReference type="Gene3D" id="2.60.40.2020">
    <property type="match status" value="1"/>
</dbReference>
<keyword evidence="2" id="KW-0789">Thiol protease inhibitor</keyword>
<evidence type="ECO:0000313" key="5">
    <source>
        <dbReference type="EMBL" id="KPL77988.1"/>
    </source>
</evidence>
<keyword evidence="6" id="KW-1185">Reference proteome</keyword>
<dbReference type="InterPro" id="IPR052781">
    <property type="entry name" value="Cys_protease_inhibitor_I42"/>
</dbReference>
<evidence type="ECO:0000256" key="1">
    <source>
        <dbReference type="ARBA" id="ARBA00022690"/>
    </source>
</evidence>
<feature type="chain" id="PRO_5006132829" description="Proteinase inhibitor I42 chagasin domain-containing protein" evidence="3">
    <location>
        <begin position="35"/>
        <end position="143"/>
    </location>
</feature>
<dbReference type="RefSeq" id="WP_062416845.1">
    <property type="nucleotide sequence ID" value="NZ_LGCM01000058.1"/>
</dbReference>
<reference evidence="5 6" key="1">
    <citation type="submission" date="2015-07" db="EMBL/GenBank/DDBJ databases">
        <title>Genome sequence of Levilinea saccharolytica DSM 16555.</title>
        <authorList>
            <person name="Hemp J."/>
            <person name="Ward L.M."/>
            <person name="Pace L.A."/>
            <person name="Fischer W.W."/>
        </authorList>
    </citation>
    <scope>NUCLEOTIDE SEQUENCE [LARGE SCALE GENOMIC DNA]</scope>
    <source>
        <strain evidence="5 6">KIBI-1</strain>
    </source>
</reference>
<feature type="signal peptide" evidence="3">
    <location>
        <begin position="1"/>
        <end position="34"/>
    </location>
</feature>
<dbReference type="OrthoDB" id="161213at2"/>
<dbReference type="InterPro" id="IPR018990">
    <property type="entry name" value="Prot_inh_I42_chagasin"/>
</dbReference>
<sequence length="143" mass="15646">MMKRTCNWLIATFMIVWLSACSVLPAPAPPPATAAPETVQIQAEDAGSTITLHTGGLLEVALNGNMTTGYAWEPQDLDTRILQTEGEMDYRSDSQALGASGVFRWRFKAAAAGETVLKMIYHRSFETDTPPLETFEVNIVVQP</sequence>
<dbReference type="EMBL" id="LGCM01000058">
    <property type="protein sequence ID" value="KPL77988.1"/>
    <property type="molecule type" value="Genomic_DNA"/>
</dbReference>
<dbReference type="Proteomes" id="UP000050501">
    <property type="component" value="Unassembled WGS sequence"/>
</dbReference>
<proteinExistence type="predicted"/>
<evidence type="ECO:0000256" key="3">
    <source>
        <dbReference type="SAM" id="SignalP"/>
    </source>
</evidence>
<protein>
    <recommendedName>
        <fullName evidence="4">Proteinase inhibitor I42 chagasin domain-containing protein</fullName>
    </recommendedName>
</protein>
<comment type="caution">
    <text evidence="5">The sequence shown here is derived from an EMBL/GenBank/DDBJ whole genome shotgun (WGS) entry which is preliminary data.</text>
</comment>
<feature type="domain" description="Proteinase inhibitor I42 chagasin" evidence="4">
    <location>
        <begin position="52"/>
        <end position="139"/>
    </location>
</feature>
<keyword evidence="1" id="KW-0646">Protease inhibitor</keyword>